<dbReference type="InterPro" id="IPR004474">
    <property type="entry name" value="LytR_CpsA_psr"/>
</dbReference>
<keyword evidence="3" id="KW-0472">Membrane</keyword>
<sequence length="401" mass="43249">MNELEKEDGRRVVARTLREVRAAHGMSIEEAGRAISVEVRHLEVLEHGNFEALPSPLWARWILIRYANYLDLEGERLADEHLPLQRVSSLKSPSRPAHRLRRHLKRHRWALLASLGAIAFAATVTLATVVAPYSALTGWVGGFLHGVAPEIFLGSGPQRVIVLGNTESGATGGDNILMAKIAEDDLGLLSLPRNTLTEIPGHGRGEIGDAFALGGPDLARQSVARLTDTEVPNYCVVGAVGIRNIVDSMDGVRVDLPQPVRGRVASGEPEVALRAGPQTLDGDQALVYLQGNDLPDDAQRADRQQNFLYAMFRQALGPSNLLAHPSTLGTVLENTETNMSGVQLAQLIGRARALKGTGAPIETGAVPGQQERASGSREGAPAYYWVPDTQRLPDVLEATVR</sequence>
<dbReference type="Gene3D" id="3.40.630.190">
    <property type="entry name" value="LCP protein"/>
    <property type="match status" value="1"/>
</dbReference>
<evidence type="ECO:0000256" key="2">
    <source>
        <dbReference type="SAM" id="MobiDB-lite"/>
    </source>
</evidence>
<gene>
    <name evidence="5" type="ORF">AVDCRST_MAG02-4022</name>
</gene>
<dbReference type="InterPro" id="IPR050922">
    <property type="entry name" value="LytR/CpsA/Psr_CW_biosynth"/>
</dbReference>
<dbReference type="InterPro" id="IPR010982">
    <property type="entry name" value="Lambda_DNA-bd_dom_sf"/>
</dbReference>
<reference evidence="5" key="1">
    <citation type="submission" date="2020-02" db="EMBL/GenBank/DDBJ databases">
        <authorList>
            <person name="Meier V. D."/>
        </authorList>
    </citation>
    <scope>NUCLEOTIDE SEQUENCE</scope>
    <source>
        <strain evidence="5">AVDCRST_MAG02</strain>
    </source>
</reference>
<evidence type="ECO:0000256" key="1">
    <source>
        <dbReference type="ARBA" id="ARBA00006068"/>
    </source>
</evidence>
<evidence type="ECO:0000259" key="4">
    <source>
        <dbReference type="Pfam" id="PF03816"/>
    </source>
</evidence>
<feature type="transmembrane region" description="Helical" evidence="3">
    <location>
        <begin position="109"/>
        <end position="133"/>
    </location>
</feature>
<dbReference type="Pfam" id="PF13413">
    <property type="entry name" value="HTH_25"/>
    <property type="match status" value="1"/>
</dbReference>
<dbReference type="Pfam" id="PF03816">
    <property type="entry name" value="LytR_cpsA_psr"/>
    <property type="match status" value="1"/>
</dbReference>
<dbReference type="GO" id="GO:0003677">
    <property type="term" value="F:DNA binding"/>
    <property type="evidence" value="ECO:0007669"/>
    <property type="project" value="InterPro"/>
</dbReference>
<feature type="region of interest" description="Disordered" evidence="2">
    <location>
        <begin position="359"/>
        <end position="379"/>
    </location>
</feature>
<name>A0A6J4RI31_9ACTN</name>
<dbReference type="PANTHER" id="PTHR33392">
    <property type="entry name" value="POLYISOPRENYL-TEICHOIC ACID--PEPTIDOGLYCAN TEICHOIC ACID TRANSFERASE TAGU"/>
    <property type="match status" value="1"/>
</dbReference>
<dbReference type="AlphaFoldDB" id="A0A6J4RI31"/>
<dbReference type="PANTHER" id="PTHR33392:SF6">
    <property type="entry name" value="POLYISOPRENYL-TEICHOIC ACID--PEPTIDOGLYCAN TEICHOIC ACID TRANSFERASE TAGU"/>
    <property type="match status" value="1"/>
</dbReference>
<comment type="similarity">
    <text evidence="1">Belongs to the LytR/CpsA/Psr (LCP) family.</text>
</comment>
<accession>A0A6J4RI31</accession>
<evidence type="ECO:0000313" key="5">
    <source>
        <dbReference type="EMBL" id="CAA9470232.1"/>
    </source>
</evidence>
<protein>
    <recommendedName>
        <fullName evidence="4">Cell envelope-related transcriptional attenuator domain-containing protein</fullName>
    </recommendedName>
</protein>
<evidence type="ECO:0000256" key="3">
    <source>
        <dbReference type="SAM" id="Phobius"/>
    </source>
</evidence>
<keyword evidence="3" id="KW-0812">Transmembrane</keyword>
<proteinExistence type="inferred from homology"/>
<dbReference type="Gene3D" id="1.10.260.40">
    <property type="entry name" value="lambda repressor-like DNA-binding domains"/>
    <property type="match status" value="1"/>
</dbReference>
<dbReference type="EMBL" id="CADCVH010000102">
    <property type="protein sequence ID" value="CAA9470232.1"/>
    <property type="molecule type" value="Genomic_DNA"/>
</dbReference>
<keyword evidence="3" id="KW-1133">Transmembrane helix</keyword>
<dbReference type="NCBIfam" id="TIGR00350">
    <property type="entry name" value="lytR_cpsA_psr"/>
    <property type="match status" value="1"/>
</dbReference>
<organism evidence="5">
    <name type="scientific">uncultured Rubrobacteraceae bacterium</name>
    <dbReference type="NCBI Taxonomy" id="349277"/>
    <lineage>
        <taxon>Bacteria</taxon>
        <taxon>Bacillati</taxon>
        <taxon>Actinomycetota</taxon>
        <taxon>Rubrobacteria</taxon>
        <taxon>Rubrobacterales</taxon>
        <taxon>Rubrobacteraceae</taxon>
        <taxon>environmental samples</taxon>
    </lineage>
</organism>
<feature type="domain" description="Cell envelope-related transcriptional attenuator" evidence="4">
    <location>
        <begin position="180"/>
        <end position="315"/>
    </location>
</feature>